<protein>
    <submittedName>
        <fullName evidence="6">Amino acid adenylation domain-containing protein</fullName>
    </submittedName>
</protein>
<dbReference type="SUPFAM" id="SSF52777">
    <property type="entry name" value="CoA-dependent acyltransferases"/>
    <property type="match status" value="6"/>
</dbReference>
<dbReference type="PROSITE" id="PS00012">
    <property type="entry name" value="PHOSPHOPANTETHEINE"/>
    <property type="match status" value="2"/>
</dbReference>
<dbReference type="InterPro" id="IPR000873">
    <property type="entry name" value="AMP-dep_synth/lig_dom"/>
</dbReference>
<dbReference type="InterPro" id="IPR020845">
    <property type="entry name" value="AMP-binding_CS"/>
</dbReference>
<feature type="compositionally biased region" description="Low complexity" evidence="4">
    <location>
        <begin position="3283"/>
        <end position="3295"/>
    </location>
</feature>
<dbReference type="Gene3D" id="3.30.300.30">
    <property type="match status" value="3"/>
</dbReference>
<dbReference type="SUPFAM" id="SSF47336">
    <property type="entry name" value="ACP-like"/>
    <property type="match status" value="4"/>
</dbReference>
<dbReference type="InterPro" id="IPR020806">
    <property type="entry name" value="PKS_PP-bd"/>
</dbReference>
<feature type="domain" description="Carrier" evidence="5">
    <location>
        <begin position="6"/>
        <end position="80"/>
    </location>
</feature>
<dbReference type="Gene3D" id="3.30.559.10">
    <property type="entry name" value="Chloramphenicol acetyltransferase-like domain"/>
    <property type="match status" value="3"/>
</dbReference>
<name>A0ABV8ZZ32_9ACTN</name>
<dbReference type="Gene3D" id="3.30.559.30">
    <property type="entry name" value="Nonribosomal peptide synthetase, condensation domain"/>
    <property type="match status" value="3"/>
</dbReference>
<dbReference type="Proteomes" id="UP001595997">
    <property type="component" value="Unassembled WGS sequence"/>
</dbReference>
<dbReference type="InterPro" id="IPR009081">
    <property type="entry name" value="PP-bd_ACP"/>
</dbReference>
<evidence type="ECO:0000256" key="3">
    <source>
        <dbReference type="ARBA" id="ARBA00022553"/>
    </source>
</evidence>
<dbReference type="InterPro" id="IPR045851">
    <property type="entry name" value="AMP-bd_C_sf"/>
</dbReference>
<dbReference type="PROSITE" id="PS50075">
    <property type="entry name" value="CARRIER"/>
    <property type="match status" value="4"/>
</dbReference>
<sequence length="3630" mass="392221">MSEYVAPRTPVEEQVAAVWRDVLGVDRVGVHDSFFDLGGDSIRAVALVGALRAESLDVSVGDVLKHRTVGDLGELLSGRDGLTDDDRLVEPFELISDEDRDKLPEGLADAYPMSQVQTGMVVEMLGGGDAYRSFISYRISDSAPFSEEALRVAARTVVARHEMLRTSFDLHSYAVPMQLVHRETEVPVTVHRVSSTATAGGTGEDGPGEELMRLLRRERDAGFELDRAPLLRVTAYAGTDPGEGWWLSIARPHAITEGWSHNWLLGELIDCYRTSADGREPEPFVAPAVRYADYIAAELASLESREDAAYWRDVIGSHTPFALPDGWERDEGPGESYDLRVHLDDIEHSLRALATRLRVPVKSVLLAAHVKVMSQLTEAPAFQVGLVCDARPELAGADRVYGMHLNTVPFAVDRSARTWRDLVLQVFDREVDLWPHRRYPFPAMQREWHGGRLVNVAFNYVDLPEPDGAASDGATDGVRADARFGVSQTEFDITLHCRGDRMNLTTSTAVLSRADGERLCGMYRAVLEAMAADAEGDARGTCLPAGERRLLLEESTATRREPVDICVPEEFERWAAGTPDAVAVTADDGVTNYRDLNARANRLAHHLRGLGVGPDVLAGICLERSPELVLAVLAVLKAGGAYLPLDPETPAERLGFMVEDAGARYLLTRTDLLDVVQRTDEVHTVLLDEPQQWAQQPATDPVRSAARDDLAYVIYTSGSTGRPKGAMVRRDGMGNHLLAKAEDLCLGATDSLVFNAPPAFDISVWQMLAPLVTGGRVRVVDGQTALDPKGLFGRVADEEISVLEVVPSMLRTALDFWDAGAAAPRLPSLRRLVVTGEVLPAELCSRWLARYPDVPLVNAYGPTECSDDVTHAVIADAPGEARVPIGEPVRNTRLYVLDAWLEPVPVGVAGELYVGGAGVGRGYLNRPGLTAERFLPDPYGPAGARLYRTGDLVAWRGDGSLDFLGRIDDQVKVRGNRIELGEIETAFGAHPGVRQAVVVVREERLVGYFTTLDGQEVPPEELRERLARTLPEYMVPAAFVRLESVPLTPNGKVDKRALPAPDDEAFARGEYVAPRTPLEERVTESWRQALGLERVGIRDGFFDLGGDSIRAVAMVGALRAEGTDIAVRDVFEARTVERLCELVAGRGRLAPADQSFAEPFSLISGQDRDKLPGDVVDAYPLGRTQLGMLIETLDGERNPYHIVNTFRVADDKPLEPAALREAAAVLAARHEVLRTSFHLTGYSVPMQLVHASADIPVRVHSVRGLTEEQLTEARFALMAEQRAETFDAERAPLFRILAHDESDEAWWVTFTQSHAITEGWSYHQLLMELLDCYRAIRDGAEPAPYELPQVRFADSVAAELASLASEEDRAYWRGITSRHDPVVLPEEWSGETGELHYAEVPFDDLAEKLRALAGTVKVSMKTVLLAAHMKVLGQITDEPAYHAGLVVDTRPEVLGADRVLGMYLNTLPLAVDRSARTWRELLTQVFDRELEMWTHRHHPMPAVQHEWGGGRLINVYFNYTDFHQVDTGTVATETRMTSAKNEFDLTVFNRGDRLYVNTADNVMTRAHTDRLAGMYRAVLEAMADGADGDARAVLLPPGEAEQLLEEARRPGAVHSAVSDCVHELFEGQVVRDPGAVAVVAGGVSLTYAEVDERANRLAWHLRSLGVGPESLVGVCLERGPELVPALLGVLKSGAAYVPLDPANPAERLAYVLADAGASVVVTESALLPLTESVHEGAFVVLDREADRDLLAACAPSAPERLTGPDNAIYVIYTSGSTGRPKGVTLTHANVVRLMATSQEHYAFDESDVFSMSHSYAFDVSVFEMWGALLHGGTLVVVPGEVTRSPEEFLDLLVRHGVTVLSQTPSAFRSLVLAAEAGDERIRQLSLRAVVFAGEKLEIGELKPWTARLGLGRVALVNMYGITETTVHTTYHRLTKRDMEPGAGNPVGRPLSDLTVHLLDPYGNLVPVGSRGEIHVSGPGVARGYLGRPGLTAERFVPDPFGPPGARMYRSGDLARRRADGSLEFLGRSDDQVKIRGYRVELGEIEAALGSHPGVREAVVVAREDGAGEKRLVGYLVPGGDEAPAPAELRDWLGRTLPGYMVPAAYQVITEVPLTANGKLDRRALPLPATTAYAREAYTAPRTPLEQQIAGIWRDALGVDRVGVRDGFFELGGDSVRAVVIAGEMRAAGLHVAARDLLEHQTVEKLCVRSAGLSRTAELQAVVEPFELLSDEDRTKLPAGIADAYPLTYTQTGMLVEMLSGDGPRSYHRVSSIRVGADEPFSREPLQRAVQELISRHEALRTTVDTTSCSVPVQLVHATAEVPLRVVDLTAAGEEEQERALQELLDAESRTLLPHDTAPLLRLVVHRFPGGSWQLTITQSHLVVDGWTFSLLRAELLEAYRAFRDGTKLAPWQKPSVRFADTVAGELRALKSEEDRAYWSGVVGRNAPFTLPDAWGADPDSPREGHRIRLPFDELTPGLRALAADAGAPLKSVLLAAHLKVLSRLTAATRFHSGLVTHCRPEAPGAERVFGTHLNTLPFPAEVTAATWRELVRDVFARELEVWSHRYFPMPAIQHELAGGARLVDVYFSYEDFDTPDDAPAAGSGGQSMGFSHDEFPLTVTAGDSGLVLEMDSHAVSRADGERLASLYLTVLEAMAADAEGDARVPVLPPGEEDLLLPDRTSQRADGPPWHAPDRFEECARRTPGTPAVIADGTSVSYGDLERRANRIAHQLVAAGAGPESTVGLVMGRGTDLLASLLGVWKAGAAYLPLDPAFPADRLTYMLADSGASAVVTESRFAHDGWEFGGPRILLDQDCEALAARPATPPARRTDPDGPAYVIYTSGSTGRPKGVQITHRGLANFLVHGLEEYLADGVAGAPLFSSPAFDMVVSSMLLPLMAGLPVHVFPHGRDPGELGEWLASSGPFDFVELTPGHLELIHGGSAGDPDSPLARVLVVGGETVSARNVRQARELAGGTGRVINSYGPTETTVASHEFTVPEHFAGETVPIGRPVRNLGAYVLDGHLAPVPRGVAGELYIGGVGVARGYLRRPGLTAERFLPDPYGQPGARLYRTGDVARVLPGGDVEFLGRGDGQVKIRGHRVELGEIEAALVAHPDVADARAVLHGEGPGDTRLVAYLVAMGGQSPDPAVLRAGLGRELPEYMIPAAFVTLESIPLNANGKLDRDRLPSPDEESFARCAYEAPRTATEQWLAGVWSEVLGAGRVGVRDRFFALGGHSLLVFRVIAAARRADRPLSLLMLYKDDSLEAVAAAVDEAEAGAEHASRRPAAVAPAGPVQGADSSGPPAENVPAASLAVIADSELVALDSRGVLAAGEDEGVTAGTVFQAGSVSKLITAFGTLRLVEQKVLALDEDVSRYLADWRVPDGAVLTLRQLLGHTAGLAPTPSEGQARGERLLPMPELLSGKAPEAGPPVRAELAPGQVFRKANVHFSVVQQVLTDVTGEPFEALMDRLVFEPLAMPGSSFRQTFPETSGRPVAVGHSANGKPVEGGWRLWPDTAAAGLWTTAEDVAKVLLEIRRSRLGRPNALLAPASAVELLTPQHPHSAYGLGAVVDDLGEDVQFGHGGAGVGYHALAMCRVGAGTGFVVLTNGDAGAEVARRCVSLLEPGRSAERPW</sequence>
<dbReference type="NCBIfam" id="NF003417">
    <property type="entry name" value="PRK04813.1"/>
    <property type="match status" value="3"/>
</dbReference>
<evidence type="ECO:0000259" key="5">
    <source>
        <dbReference type="PROSITE" id="PS50075"/>
    </source>
</evidence>
<dbReference type="CDD" id="cd05930">
    <property type="entry name" value="A_NRPS"/>
    <property type="match status" value="2"/>
</dbReference>
<keyword evidence="3" id="KW-0597">Phosphoprotein</keyword>
<dbReference type="InterPro" id="IPR001466">
    <property type="entry name" value="Beta-lactam-related"/>
</dbReference>
<dbReference type="InterPro" id="IPR036736">
    <property type="entry name" value="ACP-like_sf"/>
</dbReference>
<feature type="region of interest" description="Disordered" evidence="4">
    <location>
        <begin position="3277"/>
        <end position="3303"/>
    </location>
</feature>
<proteinExistence type="predicted"/>
<dbReference type="InterPro" id="IPR025110">
    <property type="entry name" value="AMP-bd_C"/>
</dbReference>
<dbReference type="PROSITE" id="PS00455">
    <property type="entry name" value="AMP_BINDING"/>
    <property type="match status" value="3"/>
</dbReference>
<dbReference type="PANTHER" id="PTHR45527">
    <property type="entry name" value="NONRIBOSOMAL PEPTIDE SYNTHETASE"/>
    <property type="match status" value="1"/>
</dbReference>
<dbReference type="Gene3D" id="3.40.710.10">
    <property type="entry name" value="DD-peptidase/beta-lactamase superfamily"/>
    <property type="match status" value="1"/>
</dbReference>
<dbReference type="InterPro" id="IPR023213">
    <property type="entry name" value="CAT-like_dom_sf"/>
</dbReference>
<evidence type="ECO:0000256" key="1">
    <source>
        <dbReference type="ARBA" id="ARBA00001957"/>
    </source>
</evidence>
<evidence type="ECO:0000256" key="4">
    <source>
        <dbReference type="SAM" id="MobiDB-lite"/>
    </source>
</evidence>
<dbReference type="CDD" id="cd17643">
    <property type="entry name" value="A_NRPS_Cytc1-like"/>
    <property type="match status" value="1"/>
</dbReference>
<feature type="domain" description="Carrier" evidence="5">
    <location>
        <begin position="1073"/>
        <end position="1147"/>
    </location>
</feature>
<dbReference type="RefSeq" id="WP_386440401.1">
    <property type="nucleotide sequence ID" value="NZ_JBHSFH010000001.1"/>
</dbReference>
<dbReference type="Pfam" id="PF00550">
    <property type="entry name" value="PP-binding"/>
    <property type="match status" value="4"/>
</dbReference>
<dbReference type="Pfam" id="PF00668">
    <property type="entry name" value="Condensation"/>
    <property type="match status" value="3"/>
</dbReference>
<comment type="cofactor">
    <cofactor evidence="1">
        <name>pantetheine 4'-phosphate</name>
        <dbReference type="ChEBI" id="CHEBI:47942"/>
    </cofactor>
</comment>
<comment type="caution">
    <text evidence="6">The sequence shown here is derived from an EMBL/GenBank/DDBJ whole genome shotgun (WGS) entry which is preliminary data.</text>
</comment>
<reference evidence="7" key="1">
    <citation type="journal article" date="2019" name="Int. J. Syst. Evol. Microbiol.">
        <title>The Global Catalogue of Microorganisms (GCM) 10K type strain sequencing project: providing services to taxonomists for standard genome sequencing and annotation.</title>
        <authorList>
            <consortium name="The Broad Institute Genomics Platform"/>
            <consortium name="The Broad Institute Genome Sequencing Center for Infectious Disease"/>
            <person name="Wu L."/>
            <person name="Ma J."/>
        </authorList>
    </citation>
    <scope>NUCLEOTIDE SEQUENCE [LARGE SCALE GENOMIC DNA]</scope>
    <source>
        <strain evidence="7">CGMCC 4.7357</strain>
    </source>
</reference>
<dbReference type="Gene3D" id="1.10.1200.10">
    <property type="entry name" value="ACP-like"/>
    <property type="match status" value="4"/>
</dbReference>
<feature type="domain" description="Carrier" evidence="5">
    <location>
        <begin position="3199"/>
        <end position="3273"/>
    </location>
</feature>
<dbReference type="InterPro" id="IPR006162">
    <property type="entry name" value="Ppantetheine_attach_site"/>
</dbReference>
<keyword evidence="7" id="KW-1185">Reference proteome</keyword>
<dbReference type="Pfam" id="PF00501">
    <property type="entry name" value="AMP-binding"/>
    <property type="match status" value="3"/>
</dbReference>
<dbReference type="Gene3D" id="3.40.50.12780">
    <property type="entry name" value="N-terminal domain of ligase-like"/>
    <property type="match status" value="1"/>
</dbReference>
<feature type="domain" description="Carrier" evidence="5">
    <location>
        <begin position="2139"/>
        <end position="2213"/>
    </location>
</feature>
<dbReference type="InterPro" id="IPR012338">
    <property type="entry name" value="Beta-lactam/transpept-like"/>
</dbReference>
<dbReference type="Pfam" id="PF00144">
    <property type="entry name" value="Beta-lactamase"/>
    <property type="match status" value="1"/>
</dbReference>
<gene>
    <name evidence="6" type="ORF">ACFPA8_00190</name>
</gene>
<dbReference type="SMART" id="SM00823">
    <property type="entry name" value="PKS_PP"/>
    <property type="match status" value="3"/>
</dbReference>
<accession>A0ABV8ZZ32</accession>
<feature type="region of interest" description="Disordered" evidence="4">
    <location>
        <begin position="2672"/>
        <end position="2692"/>
    </location>
</feature>
<dbReference type="PANTHER" id="PTHR45527:SF1">
    <property type="entry name" value="FATTY ACID SYNTHASE"/>
    <property type="match status" value="1"/>
</dbReference>
<evidence type="ECO:0000256" key="2">
    <source>
        <dbReference type="ARBA" id="ARBA00022450"/>
    </source>
</evidence>
<keyword evidence="2" id="KW-0596">Phosphopantetheine</keyword>
<dbReference type="InterPro" id="IPR042099">
    <property type="entry name" value="ANL_N_sf"/>
</dbReference>
<evidence type="ECO:0000313" key="6">
    <source>
        <dbReference type="EMBL" id="MFC4492559.1"/>
    </source>
</evidence>
<evidence type="ECO:0000313" key="7">
    <source>
        <dbReference type="Proteomes" id="UP001595997"/>
    </source>
</evidence>
<dbReference type="InterPro" id="IPR001242">
    <property type="entry name" value="Condensation_dom"/>
</dbReference>
<dbReference type="Pfam" id="PF13193">
    <property type="entry name" value="AMP-binding_C"/>
    <property type="match status" value="3"/>
</dbReference>
<dbReference type="InterPro" id="IPR010071">
    <property type="entry name" value="AA_adenyl_dom"/>
</dbReference>
<dbReference type="SUPFAM" id="SSF56601">
    <property type="entry name" value="beta-lactamase/transpeptidase-like"/>
    <property type="match status" value="1"/>
</dbReference>
<organism evidence="6 7">
    <name type="scientific">Streptomyces ovatisporus</name>
    <dbReference type="NCBI Taxonomy" id="1128682"/>
    <lineage>
        <taxon>Bacteria</taxon>
        <taxon>Bacillati</taxon>
        <taxon>Actinomycetota</taxon>
        <taxon>Actinomycetes</taxon>
        <taxon>Kitasatosporales</taxon>
        <taxon>Streptomycetaceae</taxon>
        <taxon>Streptomyces</taxon>
    </lineage>
</organism>
<dbReference type="Gene3D" id="3.40.50.980">
    <property type="match status" value="4"/>
</dbReference>
<dbReference type="NCBIfam" id="TIGR01733">
    <property type="entry name" value="AA-adenyl-dom"/>
    <property type="match status" value="3"/>
</dbReference>
<dbReference type="EMBL" id="JBHSFH010000001">
    <property type="protein sequence ID" value="MFC4492559.1"/>
    <property type="molecule type" value="Genomic_DNA"/>
</dbReference>
<dbReference type="SUPFAM" id="SSF56801">
    <property type="entry name" value="Acetyl-CoA synthetase-like"/>
    <property type="match status" value="3"/>
</dbReference>
<dbReference type="Gene3D" id="2.30.38.10">
    <property type="entry name" value="Luciferase, Domain 3"/>
    <property type="match status" value="2"/>
</dbReference>